<evidence type="ECO:0000256" key="3">
    <source>
        <dbReference type="ARBA" id="ARBA00022692"/>
    </source>
</evidence>
<evidence type="ECO:0000256" key="4">
    <source>
        <dbReference type="ARBA" id="ARBA00022989"/>
    </source>
</evidence>
<dbReference type="Pfam" id="PF03706">
    <property type="entry name" value="LPG_synthase_TM"/>
    <property type="match status" value="1"/>
</dbReference>
<proteinExistence type="predicted"/>
<dbReference type="InterPro" id="IPR022791">
    <property type="entry name" value="L-PG_synthase/AglD"/>
</dbReference>
<dbReference type="AlphaFoldDB" id="A0A1Q6DXG5"/>
<keyword evidence="5 6" id="KW-0472">Membrane</keyword>
<feature type="transmembrane region" description="Helical" evidence="6">
    <location>
        <begin position="287"/>
        <end position="308"/>
    </location>
</feature>
<dbReference type="EMBL" id="MSDW01000001">
    <property type="protein sequence ID" value="OKY79064.1"/>
    <property type="molecule type" value="Genomic_DNA"/>
</dbReference>
<feature type="transmembrane region" description="Helical" evidence="6">
    <location>
        <begin position="7"/>
        <end position="26"/>
    </location>
</feature>
<sequence>MKKTRKLVLISLIISAISIGIVIYFTSSKGILDKLRRIDPFFLSLAILAHVGQWVFWGLRVEIFARASELDLGLRKSLEIVLSSTFAACITPSYAGGEPIRIYLLGKEEDSSAGLASAIVFGERALDIVFLIIFGSFSMFALRSVVSSTAGLNLGFLFASFLLALAAVLLLIGLFRPSFIKWFMSLVEGPIEKVRPGVMKRIYKEIDSFNQSLWIFIKEGKIYLLVGFICTILLWGLEFSVPYLLITGLGGEIDFITAWSAYALILVLVMVPATPGGSGIAEVGASVIYPSIGQIVALPAFVIIWRFITYYLNIGVGGFVSAKVLKDLSRIEEEI</sequence>
<feature type="transmembrane region" description="Helical" evidence="6">
    <location>
        <begin position="125"/>
        <end position="142"/>
    </location>
</feature>
<keyword evidence="4 6" id="KW-1133">Transmembrane helix</keyword>
<name>A0A1Q6DXG5_METT1</name>
<evidence type="ECO:0000313" key="8">
    <source>
        <dbReference type="Proteomes" id="UP000185744"/>
    </source>
</evidence>
<feature type="transmembrane region" description="Helical" evidence="6">
    <location>
        <begin position="222"/>
        <end position="244"/>
    </location>
</feature>
<evidence type="ECO:0000256" key="1">
    <source>
        <dbReference type="ARBA" id="ARBA00004651"/>
    </source>
</evidence>
<evidence type="ECO:0000256" key="2">
    <source>
        <dbReference type="ARBA" id="ARBA00022475"/>
    </source>
</evidence>
<accession>A0A1Q6DXG5</accession>
<evidence type="ECO:0000256" key="6">
    <source>
        <dbReference type="SAM" id="Phobius"/>
    </source>
</evidence>
<dbReference type="PANTHER" id="PTHR37693">
    <property type="entry name" value="PHOSPHATIDYLGLYCEROL LYSYLTRANSFERASE"/>
    <property type="match status" value="1"/>
</dbReference>
<comment type="caution">
    <text evidence="7">The sequence shown here is derived from an EMBL/GenBank/DDBJ whole genome shotgun (WGS) entry which is preliminary data.</text>
</comment>
<dbReference type="PANTHER" id="PTHR37693:SF1">
    <property type="entry name" value="INTEGRAL MEMBRANE PROTEIN"/>
    <property type="match status" value="1"/>
</dbReference>
<organism evidence="7 8">
    <name type="scientific">Methanohalarchaeum thermophilum</name>
    <dbReference type="NCBI Taxonomy" id="1903181"/>
    <lineage>
        <taxon>Archaea</taxon>
        <taxon>Methanobacteriati</taxon>
        <taxon>Methanobacteriota</taxon>
        <taxon>Methanonatronarchaeia</taxon>
        <taxon>Methanonatronarchaeales</taxon>
        <taxon>Methanonatronarchaeaceae</taxon>
        <taxon>Candidatus Methanohalarchaeum</taxon>
    </lineage>
</organism>
<evidence type="ECO:0000256" key="5">
    <source>
        <dbReference type="ARBA" id="ARBA00023136"/>
    </source>
</evidence>
<protein>
    <submittedName>
        <fullName evidence="7">Flippase AglD2</fullName>
    </submittedName>
</protein>
<keyword evidence="3 6" id="KW-0812">Transmembrane</keyword>
<evidence type="ECO:0000313" key="7">
    <source>
        <dbReference type="EMBL" id="OKY79064.1"/>
    </source>
</evidence>
<dbReference type="Proteomes" id="UP000185744">
    <property type="component" value="Unassembled WGS sequence"/>
</dbReference>
<feature type="transmembrane region" description="Helical" evidence="6">
    <location>
        <begin position="41"/>
        <end position="59"/>
    </location>
</feature>
<keyword evidence="8" id="KW-1185">Reference proteome</keyword>
<dbReference type="GO" id="GO:0005886">
    <property type="term" value="C:plasma membrane"/>
    <property type="evidence" value="ECO:0007669"/>
    <property type="project" value="UniProtKB-SubCell"/>
</dbReference>
<keyword evidence="2" id="KW-1003">Cell membrane</keyword>
<reference evidence="7" key="1">
    <citation type="submission" date="2016-12" db="EMBL/GenBank/DDBJ databases">
        <title>Discovery of methanogenic haloarchaea.</title>
        <authorList>
            <person name="Sorokin D.Y."/>
            <person name="Makarova K.S."/>
            <person name="Abbas B."/>
            <person name="Ferrer M."/>
            <person name="Golyshin P.N."/>
        </authorList>
    </citation>
    <scope>NUCLEOTIDE SEQUENCE [LARGE SCALE GENOMIC DNA]</scope>
    <source>
        <strain evidence="7">HMET1</strain>
    </source>
</reference>
<gene>
    <name evidence="7" type="ORF">BTN85_1570</name>
</gene>
<feature type="transmembrane region" description="Helical" evidence="6">
    <location>
        <begin position="256"/>
        <end position="275"/>
    </location>
</feature>
<dbReference type="NCBIfam" id="TIGR00374">
    <property type="entry name" value="flippase-like domain"/>
    <property type="match status" value="1"/>
</dbReference>
<dbReference type="STRING" id="1903181.BTN85_1570"/>
<dbReference type="InParanoid" id="A0A1Q6DXG5"/>
<comment type="subcellular location">
    <subcellularLocation>
        <location evidence="1">Cell membrane</location>
        <topology evidence="1">Multi-pass membrane protein</topology>
    </subcellularLocation>
</comment>
<feature type="transmembrane region" description="Helical" evidence="6">
    <location>
        <begin position="154"/>
        <end position="175"/>
    </location>
</feature>